<feature type="domain" description="TonB-dependent receptor plug" evidence="12">
    <location>
        <begin position="136"/>
        <end position="233"/>
    </location>
</feature>
<feature type="signal peptide" evidence="10">
    <location>
        <begin position="1"/>
        <end position="29"/>
    </location>
</feature>
<accession>R0CNT4</accession>
<comment type="subcellular location">
    <subcellularLocation>
        <location evidence="1 8">Cell outer membrane</location>
        <topology evidence="1 8">Multi-pass membrane protein</topology>
    </subcellularLocation>
</comment>
<dbReference type="Gene3D" id="2.170.130.10">
    <property type="entry name" value="TonB-dependent receptor, plug domain"/>
    <property type="match status" value="1"/>
</dbReference>
<name>R0CNT4_CAUVI</name>
<dbReference type="PANTHER" id="PTHR40980:SF4">
    <property type="entry name" value="TONB-DEPENDENT RECEPTOR-LIKE BETA-BARREL DOMAIN-CONTAINING PROTEIN"/>
    <property type="match status" value="1"/>
</dbReference>
<dbReference type="SUPFAM" id="SSF49464">
    <property type="entry name" value="Carboxypeptidase regulatory domain-like"/>
    <property type="match status" value="1"/>
</dbReference>
<keyword evidence="3 8" id="KW-1134">Transmembrane beta strand</keyword>
<dbReference type="Proteomes" id="UP000013063">
    <property type="component" value="Unassembled WGS sequence"/>
</dbReference>
<dbReference type="Gene3D" id="2.60.40.1120">
    <property type="entry name" value="Carboxypeptidase-like, regulatory domain"/>
    <property type="match status" value="1"/>
</dbReference>
<dbReference type="EMBL" id="APMP01000045">
    <property type="protein sequence ID" value="ENZ78120.1"/>
    <property type="molecule type" value="Genomic_DNA"/>
</dbReference>
<dbReference type="InterPro" id="IPR037066">
    <property type="entry name" value="Plug_dom_sf"/>
</dbReference>
<dbReference type="InterPro" id="IPR012910">
    <property type="entry name" value="Plug_dom"/>
</dbReference>
<gene>
    <name evidence="13" type="ORF">OR37_04053</name>
</gene>
<dbReference type="InterPro" id="IPR036942">
    <property type="entry name" value="Beta-barrel_TonB_sf"/>
</dbReference>
<evidence type="ECO:0000259" key="11">
    <source>
        <dbReference type="Pfam" id="PF00593"/>
    </source>
</evidence>
<reference evidence="13 14" key="1">
    <citation type="journal article" date="2013" name="Genome Announc.">
        <title>Draft Genome Sequence for Caulobacter sp. Strain OR37, a Bacterium Tolerant to Heavy Metals.</title>
        <authorList>
            <person name="Utturkar S.M."/>
            <person name="Bollmann A."/>
            <person name="Brzoska R.M."/>
            <person name="Klingeman D.M."/>
            <person name="Epstein S.E."/>
            <person name="Palumbo A.V."/>
            <person name="Brown S.D."/>
        </authorList>
    </citation>
    <scope>NUCLEOTIDE SEQUENCE [LARGE SCALE GENOMIC DNA]</scope>
    <source>
        <strain evidence="13 14">OR37</strain>
    </source>
</reference>
<protein>
    <submittedName>
        <fullName evidence="13">TonB-dependent receptor</fullName>
    </submittedName>
</protein>
<dbReference type="Gene3D" id="2.40.170.20">
    <property type="entry name" value="TonB-dependent receptor, beta-barrel domain"/>
    <property type="match status" value="1"/>
</dbReference>
<evidence type="ECO:0000256" key="5">
    <source>
        <dbReference type="ARBA" id="ARBA00023077"/>
    </source>
</evidence>
<feature type="chain" id="PRO_5004339715" evidence="10">
    <location>
        <begin position="30"/>
        <end position="921"/>
    </location>
</feature>
<keyword evidence="13" id="KW-0675">Receptor</keyword>
<keyword evidence="2 8" id="KW-0813">Transport</keyword>
<evidence type="ECO:0000256" key="1">
    <source>
        <dbReference type="ARBA" id="ARBA00004571"/>
    </source>
</evidence>
<dbReference type="OrthoDB" id="5476657at2"/>
<dbReference type="InterPro" id="IPR008969">
    <property type="entry name" value="CarboxyPept-like_regulatory"/>
</dbReference>
<organism evidence="13 14">
    <name type="scientific">Caulobacter vibrioides OR37</name>
    <dbReference type="NCBI Taxonomy" id="1292034"/>
    <lineage>
        <taxon>Bacteria</taxon>
        <taxon>Pseudomonadati</taxon>
        <taxon>Pseudomonadota</taxon>
        <taxon>Alphaproteobacteria</taxon>
        <taxon>Caulobacterales</taxon>
        <taxon>Caulobacteraceae</taxon>
        <taxon>Caulobacter</taxon>
    </lineage>
</organism>
<evidence type="ECO:0000256" key="8">
    <source>
        <dbReference type="PROSITE-ProRule" id="PRU01360"/>
    </source>
</evidence>
<evidence type="ECO:0000256" key="10">
    <source>
        <dbReference type="SAM" id="SignalP"/>
    </source>
</evidence>
<dbReference type="PROSITE" id="PS52016">
    <property type="entry name" value="TONB_DEPENDENT_REC_3"/>
    <property type="match status" value="1"/>
</dbReference>
<evidence type="ECO:0000256" key="2">
    <source>
        <dbReference type="ARBA" id="ARBA00022448"/>
    </source>
</evidence>
<dbReference type="CDD" id="cd01347">
    <property type="entry name" value="ligand_gated_channel"/>
    <property type="match status" value="1"/>
</dbReference>
<sequence precursor="true">MSIRIKAALLRRASALAVVAVAVAGPAIAADLRGRVVDSAGSPLPGAAVSVGGRTATAGPDGRFELTGLAAGSAEVQVRYVGYGASTMPVRLSDSTTAEVEVTLTPPDAVAEVVITGQRAAERRALQTKKVADNFVEALYANDVGKLPDQNVAEAVRRLPGITVANDQGEGRYVIIRGVDPRYANVTVNGQTAAAPEPDNRQVKLDDIPSSLIGQVTVVKSLTADLDANAIAGQVDIVTLSAFDRHGTFGSARAAYGQFDLNDKHPYEGDLTLGGTFGPDKQFGAVLSANYSKRPIESQNVAGASWTTANGYAIPADFDDRDYNLVRERTGFVANFDWRPNDDMQFYLRTQYSKFTDHETRDRFRMPIAGTIVSTSATAGSFSKATATRYVRSRNEDDNTKTVSTGGKFNVGAGKLSVDLAYSRAEKTDPLRSEFQFATGKTMTGTYDLSEVLFLVTPGTAAFDPGQFTFKSVNYDKREAVETLKQARADYSLPLNTVGEGSTLKIGVKVTDRHKTNDRNYTTYDPGSTAFTLAALNPSSLASTYDGRYPFGPKVDYAAAQAYVTANPTTLKLNAAKSLSTDLLSDYDVSEKIWAGYAMATLKLGRLTLTPGLRVENTDGDYGAKTFNSTTASRGPDANGSNKYTNWFPSLNAKVDFSDRLVLRAAATTAIGRADYNQLAPAVTVDATADTVTTGNPNLKPLTASNLDAGFEYYLPGQGVVSASAFFKDIQDPIFTQTLLNQSGTYGGVALTGAAVSTPMNAKKATVAGLELNVQSQLTFLPGPFDGLGVGVNATFIDSSIKGVPNRREDLPLVQQSKSVGTAQIFYEKHGLTARVAYSYRSKFLYTIGADANSDIYWDKHGQLDARIAYAIGDKAHSVTVFLEGANLNNESWRTFAGQKNHLGENERYGRTFRTGVQLSF</sequence>
<dbReference type="Pfam" id="PF00593">
    <property type="entry name" value="TonB_dep_Rec_b-barrel"/>
    <property type="match status" value="1"/>
</dbReference>
<evidence type="ECO:0000313" key="13">
    <source>
        <dbReference type="EMBL" id="ENZ78120.1"/>
    </source>
</evidence>
<dbReference type="Pfam" id="PF07715">
    <property type="entry name" value="Plug"/>
    <property type="match status" value="1"/>
</dbReference>
<evidence type="ECO:0000313" key="14">
    <source>
        <dbReference type="Proteomes" id="UP000013063"/>
    </source>
</evidence>
<dbReference type="RefSeq" id="WP_004624720.1">
    <property type="nucleotide sequence ID" value="NZ_APMP01000045.1"/>
</dbReference>
<comment type="similarity">
    <text evidence="8 9">Belongs to the TonB-dependent receptor family.</text>
</comment>
<keyword evidence="5 9" id="KW-0798">TonB box</keyword>
<comment type="caution">
    <text evidence="13">The sequence shown here is derived from an EMBL/GenBank/DDBJ whole genome shotgun (WGS) entry which is preliminary data.</text>
</comment>
<evidence type="ECO:0000259" key="12">
    <source>
        <dbReference type="Pfam" id="PF07715"/>
    </source>
</evidence>
<evidence type="ECO:0000256" key="4">
    <source>
        <dbReference type="ARBA" id="ARBA00022692"/>
    </source>
</evidence>
<dbReference type="NCBIfam" id="TIGR01782">
    <property type="entry name" value="TonB-Xanth-Caul"/>
    <property type="match status" value="1"/>
</dbReference>
<dbReference type="PANTHER" id="PTHR40980">
    <property type="entry name" value="PLUG DOMAIN-CONTAINING PROTEIN"/>
    <property type="match status" value="1"/>
</dbReference>
<dbReference type="SUPFAM" id="SSF56935">
    <property type="entry name" value="Porins"/>
    <property type="match status" value="1"/>
</dbReference>
<dbReference type="InterPro" id="IPR010104">
    <property type="entry name" value="TonB_rcpt_bac"/>
</dbReference>
<evidence type="ECO:0000256" key="3">
    <source>
        <dbReference type="ARBA" id="ARBA00022452"/>
    </source>
</evidence>
<evidence type="ECO:0000256" key="9">
    <source>
        <dbReference type="RuleBase" id="RU003357"/>
    </source>
</evidence>
<dbReference type="eggNOG" id="COG4771">
    <property type="taxonomic scope" value="Bacteria"/>
</dbReference>
<dbReference type="Pfam" id="PF13620">
    <property type="entry name" value="CarboxypepD_reg"/>
    <property type="match status" value="1"/>
</dbReference>
<keyword evidence="10" id="KW-0732">Signal</keyword>
<dbReference type="PATRIC" id="fig|1292034.3.peg.4017"/>
<dbReference type="AlphaFoldDB" id="R0CNT4"/>
<keyword evidence="14" id="KW-1185">Reference proteome</keyword>
<dbReference type="GO" id="GO:0009279">
    <property type="term" value="C:cell outer membrane"/>
    <property type="evidence" value="ECO:0007669"/>
    <property type="project" value="UniProtKB-SubCell"/>
</dbReference>
<proteinExistence type="inferred from homology"/>
<evidence type="ECO:0000256" key="7">
    <source>
        <dbReference type="ARBA" id="ARBA00023237"/>
    </source>
</evidence>
<dbReference type="STRING" id="1292034.OR37_04053"/>
<keyword evidence="7 8" id="KW-0998">Cell outer membrane</keyword>
<evidence type="ECO:0000256" key="6">
    <source>
        <dbReference type="ARBA" id="ARBA00023136"/>
    </source>
</evidence>
<keyword evidence="6 8" id="KW-0472">Membrane</keyword>
<feature type="domain" description="TonB-dependent receptor-like beta-barrel" evidence="11">
    <location>
        <begin position="475"/>
        <end position="888"/>
    </location>
</feature>
<dbReference type="InterPro" id="IPR000531">
    <property type="entry name" value="Beta-barrel_TonB"/>
</dbReference>
<dbReference type="InterPro" id="IPR039426">
    <property type="entry name" value="TonB-dep_rcpt-like"/>
</dbReference>
<keyword evidence="4 8" id="KW-0812">Transmembrane</keyword>